<dbReference type="PANTHER" id="PTHR24184">
    <property type="entry name" value="SI:CH211-189E2.2"/>
    <property type="match status" value="1"/>
</dbReference>
<dbReference type="PANTHER" id="PTHR24184:SF11">
    <property type="entry name" value="ANKYRIN REPEAT AND SOCS BOX CONTAINING 3"/>
    <property type="match status" value="1"/>
</dbReference>
<sequence>MESGRMAICLVREKDVAIGLFCICPAVPDSLRELTYTCSKQLNRSPVQYLVCEFWLHSTDDVCVVRCFPAYARVWNIQAFQAVTSKSGNGNYVFICNLFSSEIGLCTKYMGTAYALHALAVAGLIQPKLQLNCLDHAQEVGQEDNGAYTVVHEVAGTVEALGSLHMRPTQHQDLPYPVPFTGLPVSSLASTTRPGEATASKSSAVSFDSLDGVTLPDGDFWKLTLDSISERHAECDGLFGVVHLTHLALILDKPLIVDDKYVLKVSTTNTAAYINIMVSKKRVDEQIELLKTKVFQAARDGRAISIFSMLWNLDRETVVNEVLNHHTSEQGQWTTPLIIAARNGQDKVVLILLSNFNANVEQTGTVKFDGFSIEGATPLWCAAGAGHHNIVKMLIEHGANVNHTTATNSTPLRAACFDGRLDIVKYLIENKADVSIANRYKNTCLMISCYKGHKDVVQFLLDSGAPMDERALCGATALHFSAECGHVDIVKLLVEHAAQIVNNNSGLSPLMVAAECIEVAVVEYLTSAQDCCLQSKIDAYELLGASFANDKEQYDLEKAYLFLHKGMVERYKDPKRVLLKSVLPPVSAYENHVECQTLEELERIQLIPGALHMEGLAVRERILGSDNQEVAHPVIYRGAVFADSGSFDRCIALWLHAMQLRQNVKRSISKDLLRFAQVFSQMVHLVLEVFERGTVELKNDRERLKNSPDDNENLQEIYEENFHTLLYLLIIATKLKPSVHQITEVCRAVYKLLQQHPKLRNGYTPLHMATASGTIVDDFHVNDVVSFPNGNLCKLLLDCGAEVNARDKLGNTSLHLIVQYIHPINDFENLHTCMMALLKAGAHLDIRNNDGKTASDVATTIVAEAIIRKNNVISLKCIAARSVKQAGVPYKGFIPRALEDFVLMH</sequence>
<name>A0ABY7DTD7_MYAAR</name>
<dbReference type="EMBL" id="CP111014">
    <property type="protein sequence ID" value="WAR00963.1"/>
    <property type="molecule type" value="Genomic_DNA"/>
</dbReference>
<dbReference type="PROSITE" id="PS50297">
    <property type="entry name" value="ANK_REP_REGION"/>
    <property type="match status" value="3"/>
</dbReference>
<dbReference type="InterPro" id="IPR002110">
    <property type="entry name" value="Ankyrin_rpt"/>
</dbReference>
<dbReference type="Pfam" id="PF00023">
    <property type="entry name" value="Ank"/>
    <property type="match status" value="2"/>
</dbReference>
<feature type="repeat" description="ANK" evidence="1">
    <location>
        <begin position="407"/>
        <end position="439"/>
    </location>
</feature>
<dbReference type="Proteomes" id="UP001164746">
    <property type="component" value="Chromosome 3"/>
</dbReference>
<gene>
    <name evidence="2" type="ORF">MAR_025335</name>
</gene>
<evidence type="ECO:0000313" key="2">
    <source>
        <dbReference type="EMBL" id="WAR00963.1"/>
    </source>
</evidence>
<reference evidence="2" key="1">
    <citation type="submission" date="2022-11" db="EMBL/GenBank/DDBJ databases">
        <title>Centuries of genome instability and evolution in soft-shell clam transmissible cancer (bioRxiv).</title>
        <authorList>
            <person name="Hart S.F.M."/>
            <person name="Yonemitsu M.A."/>
            <person name="Giersch R.M."/>
            <person name="Beal B.F."/>
            <person name="Arriagada G."/>
            <person name="Davis B.W."/>
            <person name="Ostrander E.A."/>
            <person name="Goff S.P."/>
            <person name="Metzger M.J."/>
        </authorList>
    </citation>
    <scope>NUCLEOTIDE SEQUENCE</scope>
    <source>
        <strain evidence="2">MELC-2E11</strain>
        <tissue evidence="2">Siphon/mantle</tissue>
    </source>
</reference>
<evidence type="ECO:0000256" key="1">
    <source>
        <dbReference type="PROSITE-ProRule" id="PRU00023"/>
    </source>
</evidence>
<accession>A0ABY7DTD7</accession>
<organism evidence="2 3">
    <name type="scientific">Mya arenaria</name>
    <name type="common">Soft-shell clam</name>
    <dbReference type="NCBI Taxonomy" id="6604"/>
    <lineage>
        <taxon>Eukaryota</taxon>
        <taxon>Metazoa</taxon>
        <taxon>Spiralia</taxon>
        <taxon>Lophotrochozoa</taxon>
        <taxon>Mollusca</taxon>
        <taxon>Bivalvia</taxon>
        <taxon>Autobranchia</taxon>
        <taxon>Heteroconchia</taxon>
        <taxon>Euheterodonta</taxon>
        <taxon>Imparidentia</taxon>
        <taxon>Neoheterodontei</taxon>
        <taxon>Myida</taxon>
        <taxon>Myoidea</taxon>
        <taxon>Myidae</taxon>
        <taxon>Mya</taxon>
    </lineage>
</organism>
<feature type="repeat" description="ANK" evidence="1">
    <location>
        <begin position="473"/>
        <end position="505"/>
    </location>
</feature>
<feature type="repeat" description="ANK" evidence="1">
    <location>
        <begin position="761"/>
        <end position="808"/>
    </location>
</feature>
<dbReference type="Pfam" id="PF12796">
    <property type="entry name" value="Ank_2"/>
    <property type="match status" value="2"/>
</dbReference>
<proteinExistence type="predicted"/>
<keyword evidence="1" id="KW-0040">ANK repeat</keyword>
<dbReference type="Gene3D" id="1.25.40.20">
    <property type="entry name" value="Ankyrin repeat-containing domain"/>
    <property type="match status" value="3"/>
</dbReference>
<dbReference type="SUPFAM" id="SSF48403">
    <property type="entry name" value="Ankyrin repeat"/>
    <property type="match status" value="2"/>
</dbReference>
<protein>
    <submittedName>
        <fullName evidence="2">FEM1B-like protein</fullName>
    </submittedName>
</protein>
<evidence type="ECO:0000313" key="3">
    <source>
        <dbReference type="Proteomes" id="UP001164746"/>
    </source>
</evidence>
<feature type="repeat" description="ANK" evidence="1">
    <location>
        <begin position="440"/>
        <end position="472"/>
    </location>
</feature>
<dbReference type="InterPro" id="IPR036770">
    <property type="entry name" value="Ankyrin_rpt-contain_sf"/>
</dbReference>
<keyword evidence="3" id="KW-1185">Reference proteome</keyword>
<feature type="repeat" description="ANK" evidence="1">
    <location>
        <begin position="374"/>
        <end position="406"/>
    </location>
</feature>
<dbReference type="SMART" id="SM00248">
    <property type="entry name" value="ANK"/>
    <property type="match status" value="8"/>
</dbReference>
<dbReference type="PROSITE" id="PS50088">
    <property type="entry name" value="ANK_REPEAT"/>
    <property type="match status" value="5"/>
</dbReference>
<dbReference type="PRINTS" id="PR01415">
    <property type="entry name" value="ANKYRIN"/>
</dbReference>